<dbReference type="PATRIC" id="fig|1470200.3.peg.526"/>
<feature type="signal peptide" evidence="1">
    <location>
        <begin position="1"/>
        <end position="19"/>
    </location>
</feature>
<reference evidence="2 3" key="1">
    <citation type="submission" date="2014-11" db="EMBL/GenBank/DDBJ databases">
        <title>Genome of a novel goose pathogen.</title>
        <authorList>
            <person name="Hansen C.M."/>
            <person name="Hueffer K."/>
            <person name="Choi S.C."/>
        </authorList>
    </citation>
    <scope>NUCLEOTIDE SEQUENCE [LARGE SCALE GENOMIC DNA]</scope>
    <source>
        <strain evidence="2 3">KH1503</strain>
    </source>
</reference>
<evidence type="ECO:0000313" key="2">
    <source>
        <dbReference type="EMBL" id="KLT72491.1"/>
    </source>
</evidence>
<evidence type="ECO:0000313" key="3">
    <source>
        <dbReference type="Proteomes" id="UP000036027"/>
    </source>
</evidence>
<dbReference type="RefSeq" id="WP_047761422.1">
    <property type="nucleotide sequence ID" value="NZ_CP091510.1"/>
</dbReference>
<keyword evidence="3" id="KW-1185">Reference proteome</keyword>
<keyword evidence="1" id="KW-0732">Signal</keyword>
<proteinExistence type="predicted"/>
<dbReference type="Proteomes" id="UP000036027">
    <property type="component" value="Unassembled WGS sequence"/>
</dbReference>
<dbReference type="AlphaFoldDB" id="A0A0J0YQT3"/>
<accession>A0A0J0YQT3</accession>
<dbReference type="EMBL" id="JTDO01000012">
    <property type="protein sequence ID" value="KLT72491.1"/>
    <property type="molecule type" value="Genomic_DNA"/>
</dbReference>
<gene>
    <name evidence="2" type="ORF">PL75_08085</name>
</gene>
<dbReference type="Gene3D" id="2.40.160.20">
    <property type="match status" value="1"/>
</dbReference>
<organism evidence="2 3">
    <name type="scientific">Neisseria arctica</name>
    <dbReference type="NCBI Taxonomy" id="1470200"/>
    <lineage>
        <taxon>Bacteria</taxon>
        <taxon>Pseudomonadati</taxon>
        <taxon>Pseudomonadota</taxon>
        <taxon>Betaproteobacteria</taxon>
        <taxon>Neisseriales</taxon>
        <taxon>Neisseriaceae</taxon>
        <taxon>Neisseria</taxon>
    </lineage>
</organism>
<evidence type="ECO:0000256" key="1">
    <source>
        <dbReference type="SAM" id="SignalP"/>
    </source>
</evidence>
<protein>
    <recommendedName>
        <fullName evidence="4">Porin domain-containing protein</fullName>
    </recommendedName>
</protein>
<sequence length="76" mass="8436">MKKFLLITLLSGFSTMAAAEGLYIQGELGTSRLVLKADNQNHKDTVTNTRISVGKSFGNARYALDYTHFGKVKFHL</sequence>
<dbReference type="OrthoDB" id="6648740at2"/>
<comment type="caution">
    <text evidence="2">The sequence shown here is derived from an EMBL/GenBank/DDBJ whole genome shotgun (WGS) entry which is preliminary data.</text>
</comment>
<feature type="chain" id="PRO_5005246807" description="Porin domain-containing protein" evidence="1">
    <location>
        <begin position="20"/>
        <end position="76"/>
    </location>
</feature>
<evidence type="ECO:0008006" key="4">
    <source>
        <dbReference type="Google" id="ProtNLM"/>
    </source>
</evidence>
<name>A0A0J0YQT3_9NEIS</name>